<dbReference type="Proteomes" id="UP000225108">
    <property type="component" value="Unassembled WGS sequence"/>
</dbReference>
<dbReference type="EMBL" id="PEBD01000010">
    <property type="protein sequence ID" value="PHV66148.1"/>
    <property type="molecule type" value="Genomic_DNA"/>
</dbReference>
<dbReference type="Pfam" id="PF00753">
    <property type="entry name" value="Lactamase_B"/>
    <property type="match status" value="1"/>
</dbReference>
<keyword evidence="4" id="KW-0862">Zinc</keyword>
<protein>
    <submittedName>
        <fullName evidence="6">MBL fold metallo-hydrolase</fullName>
    </submittedName>
</protein>
<reference evidence="6 7" key="1">
    <citation type="submission" date="2017-10" db="EMBL/GenBank/DDBJ databases">
        <title>The draft genome sequence of Williamsia sp. BULT 1.1 isolated from the semi-arid grassland soils from South Africa.</title>
        <authorList>
            <person name="Kabwe M.H."/>
            <person name="Govender N."/>
            <person name="Mutseka Lunga P."/>
            <person name="Vikram S."/>
            <person name="Makhalanyane T.P."/>
        </authorList>
    </citation>
    <scope>NUCLEOTIDE SEQUENCE [LARGE SCALE GENOMIC DNA]</scope>
    <source>
        <strain evidence="6 7">BULT 1.1</strain>
    </source>
</reference>
<keyword evidence="3 6" id="KW-0378">Hydrolase</keyword>
<evidence type="ECO:0000256" key="4">
    <source>
        <dbReference type="ARBA" id="ARBA00022833"/>
    </source>
</evidence>
<evidence type="ECO:0000313" key="6">
    <source>
        <dbReference type="EMBL" id="PHV66148.1"/>
    </source>
</evidence>
<dbReference type="InterPro" id="IPR036866">
    <property type="entry name" value="RibonucZ/Hydroxyglut_hydro"/>
</dbReference>
<dbReference type="InterPro" id="IPR001279">
    <property type="entry name" value="Metallo-B-lactamas"/>
</dbReference>
<evidence type="ECO:0000259" key="5">
    <source>
        <dbReference type="SMART" id="SM00849"/>
    </source>
</evidence>
<gene>
    <name evidence="6" type="ORF">CSW57_21255</name>
</gene>
<dbReference type="SMART" id="SM00849">
    <property type="entry name" value="Lactamase_B"/>
    <property type="match status" value="1"/>
</dbReference>
<dbReference type="GO" id="GO:0046872">
    <property type="term" value="F:metal ion binding"/>
    <property type="evidence" value="ECO:0007669"/>
    <property type="project" value="UniProtKB-KW"/>
</dbReference>
<evidence type="ECO:0000313" key="7">
    <source>
        <dbReference type="Proteomes" id="UP000225108"/>
    </source>
</evidence>
<proteinExistence type="inferred from homology"/>
<comment type="similarity">
    <text evidence="1">Belongs to the metallo-beta-lactamase superfamily.</text>
</comment>
<dbReference type="AlphaFoldDB" id="A0A2G3PJZ7"/>
<evidence type="ECO:0000256" key="2">
    <source>
        <dbReference type="ARBA" id="ARBA00022723"/>
    </source>
</evidence>
<feature type="domain" description="Metallo-beta-lactamase" evidence="5">
    <location>
        <begin position="47"/>
        <end position="262"/>
    </location>
</feature>
<dbReference type="PANTHER" id="PTHR42978">
    <property type="entry name" value="QUORUM-QUENCHING LACTONASE YTNP-RELATED-RELATED"/>
    <property type="match status" value="1"/>
</dbReference>
<sequence>MTSIKVGKFLITELADGEGHLPPMFYPGADFASQPELLHDDGTYHIRAGAYLIESEGVVALVDAGSGPDDMSFPAEVAAAAGMVTPPANIMTSGRLPDSIAQAGITPDSVTHIVLTHLHSDHVGWVAPRGESLYFPNAEVYYGEADWPALIENAGAGDPAKIVMEYASTHGVLHAMTTPTFDIVPGVRAIHAPGHTPGSYIVSVGDGDNQVYLTGDVIQHPDQLSQRGIHFLTDGDRDQATKTREQLIETITASGSPIATSHIPSPVFRKVGKDGDWEPAA</sequence>
<dbReference type="InterPro" id="IPR051013">
    <property type="entry name" value="MBL_superfamily_lactonases"/>
</dbReference>
<accession>A0A2G3PJZ7</accession>
<comment type="caution">
    <text evidence="6">The sequence shown here is derived from an EMBL/GenBank/DDBJ whole genome shotgun (WGS) entry which is preliminary data.</text>
</comment>
<dbReference type="PANTHER" id="PTHR42978:SF6">
    <property type="entry name" value="QUORUM-QUENCHING LACTONASE YTNP-RELATED"/>
    <property type="match status" value="1"/>
</dbReference>
<dbReference type="GO" id="GO:0016787">
    <property type="term" value="F:hydrolase activity"/>
    <property type="evidence" value="ECO:0007669"/>
    <property type="project" value="UniProtKB-KW"/>
</dbReference>
<dbReference type="RefSeq" id="WP_099384412.1">
    <property type="nucleotide sequence ID" value="NZ_PEBD01000010.1"/>
</dbReference>
<organism evidence="6 7">
    <name type="scientific">Williamsia marianensis</name>
    <dbReference type="NCBI Taxonomy" id="85044"/>
    <lineage>
        <taxon>Bacteria</taxon>
        <taxon>Bacillati</taxon>
        <taxon>Actinomycetota</taxon>
        <taxon>Actinomycetes</taxon>
        <taxon>Mycobacteriales</taxon>
        <taxon>Nocardiaceae</taxon>
        <taxon>Williamsia</taxon>
    </lineage>
</organism>
<dbReference type="Gene3D" id="3.60.15.10">
    <property type="entry name" value="Ribonuclease Z/Hydroxyacylglutathione hydrolase-like"/>
    <property type="match status" value="1"/>
</dbReference>
<dbReference type="SUPFAM" id="SSF56281">
    <property type="entry name" value="Metallo-hydrolase/oxidoreductase"/>
    <property type="match status" value="1"/>
</dbReference>
<keyword evidence="2" id="KW-0479">Metal-binding</keyword>
<evidence type="ECO:0000256" key="3">
    <source>
        <dbReference type="ARBA" id="ARBA00022801"/>
    </source>
</evidence>
<evidence type="ECO:0000256" key="1">
    <source>
        <dbReference type="ARBA" id="ARBA00007749"/>
    </source>
</evidence>
<name>A0A2G3PJZ7_WILMA</name>